<evidence type="ECO:0000313" key="1">
    <source>
        <dbReference type="EMBL" id="MCR9016799.1"/>
    </source>
</evidence>
<proteinExistence type="predicted"/>
<accession>A0A9X2PBY1</accession>
<name>A0A9X2PBY1_9BACT</name>
<dbReference type="AlphaFoldDB" id="A0A9X2PBY1"/>
<organism evidence="1 2">
    <name type="scientific">Aquiflexum gelatinilyticum</name>
    <dbReference type="NCBI Taxonomy" id="2961943"/>
    <lineage>
        <taxon>Bacteria</taxon>
        <taxon>Pseudomonadati</taxon>
        <taxon>Bacteroidota</taxon>
        <taxon>Cytophagia</taxon>
        <taxon>Cytophagales</taxon>
        <taxon>Cyclobacteriaceae</taxon>
        <taxon>Aquiflexum</taxon>
    </lineage>
</organism>
<dbReference type="EMBL" id="JANSUY010000019">
    <property type="protein sequence ID" value="MCR9016799.1"/>
    <property type="molecule type" value="Genomic_DNA"/>
</dbReference>
<comment type="caution">
    <text evidence="1">The sequence shown here is derived from an EMBL/GenBank/DDBJ whole genome shotgun (WGS) entry which is preliminary data.</text>
</comment>
<dbReference type="Proteomes" id="UP001142175">
    <property type="component" value="Unassembled WGS sequence"/>
</dbReference>
<keyword evidence="2" id="KW-1185">Reference proteome</keyword>
<reference evidence="1" key="1">
    <citation type="submission" date="2022-08" db="EMBL/GenBank/DDBJ databases">
        <authorList>
            <person name="Zhang D."/>
        </authorList>
    </citation>
    <scope>NUCLEOTIDE SEQUENCE</scope>
    <source>
        <strain evidence="1">XJ19-11</strain>
    </source>
</reference>
<dbReference type="RefSeq" id="WP_258424645.1">
    <property type="nucleotide sequence ID" value="NZ_JANSUY010000019.1"/>
</dbReference>
<gene>
    <name evidence="1" type="ORF">NU887_17320</name>
</gene>
<sequence>MLFGFLAILDVAGQELYHEEYAVINENFNPSNFKVYGDKVELFYHTSEIRFWISLLRSEHNTLLGRGCPEVEVFINNNIGEIFHQIHNVPNVKLDPSLVKGRIELTDIYSSKVRKITFPLIIDEYAFFLMVNETNQVVVFLMKDSESGWQNACNMILYHPPLIDFVPARKEK</sequence>
<evidence type="ECO:0000313" key="2">
    <source>
        <dbReference type="Proteomes" id="UP001142175"/>
    </source>
</evidence>
<protein>
    <submittedName>
        <fullName evidence="1">Uncharacterized protein</fullName>
    </submittedName>
</protein>